<gene>
    <name evidence="1" type="ORF">H4O18_02815</name>
</gene>
<sequence length="193" mass="22682">MKLSTKQLIRITLPILLVLLLVFQIRKRNSQIEHRNNEQQAILNSNSAYAKLLNQRSIYRDSIYRIYIASINDSKEIIFLKKDSLNSMQRESKFFVHLYPKNVKDLVGSVNHNTIDFKSNFTSFTINGQLYNVAHTKLPDYEIEKLNLGQYSFRGNNDVNYKITHLIDSRKVADILKENKETIDNFEYIDKSF</sequence>
<comment type="caution">
    <text evidence="1">The sequence shown here is derived from an EMBL/GenBank/DDBJ whole genome shotgun (WGS) entry which is preliminary data.</text>
</comment>
<proteinExistence type="predicted"/>
<dbReference type="EMBL" id="JACLHY010000001">
    <property type="protein sequence ID" value="MBC8766915.1"/>
    <property type="molecule type" value="Genomic_DNA"/>
</dbReference>
<accession>A0ABR7QIA0</accession>
<evidence type="ECO:0000313" key="1">
    <source>
        <dbReference type="EMBL" id="MBC8766915.1"/>
    </source>
</evidence>
<keyword evidence="2" id="KW-1185">Reference proteome</keyword>
<protein>
    <submittedName>
        <fullName evidence="1">Uncharacterized protein</fullName>
    </submittedName>
</protein>
<reference evidence="1 2" key="1">
    <citation type="submission" date="2020-08" db="EMBL/GenBank/DDBJ databases">
        <title>Arenibacter gaetbuli sp. nov., isolated from a sand dune.</title>
        <authorList>
            <person name="Park S."/>
            <person name="Yoon J.-H."/>
        </authorList>
    </citation>
    <scope>NUCLEOTIDE SEQUENCE [LARGE SCALE GENOMIC DNA]</scope>
    <source>
        <strain evidence="1 2">BSSL-BM3</strain>
    </source>
</reference>
<dbReference type="RefSeq" id="WP_187581571.1">
    <property type="nucleotide sequence ID" value="NZ_JACLHY010000001.1"/>
</dbReference>
<dbReference type="Proteomes" id="UP000618952">
    <property type="component" value="Unassembled WGS sequence"/>
</dbReference>
<organism evidence="1 2">
    <name type="scientific">Arenibacter arenosicollis</name>
    <dbReference type="NCBI Taxonomy" id="2762274"/>
    <lineage>
        <taxon>Bacteria</taxon>
        <taxon>Pseudomonadati</taxon>
        <taxon>Bacteroidota</taxon>
        <taxon>Flavobacteriia</taxon>
        <taxon>Flavobacteriales</taxon>
        <taxon>Flavobacteriaceae</taxon>
        <taxon>Arenibacter</taxon>
    </lineage>
</organism>
<evidence type="ECO:0000313" key="2">
    <source>
        <dbReference type="Proteomes" id="UP000618952"/>
    </source>
</evidence>
<name>A0ABR7QIA0_9FLAO</name>